<dbReference type="PANTHER" id="PTHR47978">
    <property type="match status" value="1"/>
</dbReference>
<comment type="caution">
    <text evidence="2">The sequence shown here is derived from an EMBL/GenBank/DDBJ whole genome shotgun (WGS) entry which is preliminary data.</text>
</comment>
<dbReference type="EMBL" id="BDEQ01000001">
    <property type="protein sequence ID" value="GAT97262.1"/>
    <property type="molecule type" value="Genomic_DNA"/>
</dbReference>
<dbReference type="VEuPathDB" id="AmoebaDB:EHI7A_054760"/>
<evidence type="ECO:0000256" key="1">
    <source>
        <dbReference type="ARBA" id="ARBA00022741"/>
    </source>
</evidence>
<protein>
    <recommendedName>
        <fullName evidence="4">Ras family GTPase</fullName>
    </recommendedName>
</protein>
<evidence type="ECO:0008006" key="4">
    <source>
        <dbReference type="Google" id="ProtNLM"/>
    </source>
</evidence>
<name>A0A5K1TWI7_ENTHI</name>
<dbReference type="Proteomes" id="UP000078387">
    <property type="component" value="Unassembled WGS sequence"/>
</dbReference>
<dbReference type="InterPro" id="IPR027417">
    <property type="entry name" value="P-loop_NTPase"/>
</dbReference>
<dbReference type="VEuPathDB" id="AmoebaDB:EHI5A_088960"/>
<dbReference type="AlphaFoldDB" id="A0A5K1TWI7"/>
<dbReference type="InterPro" id="IPR001806">
    <property type="entry name" value="Small_GTPase"/>
</dbReference>
<dbReference type="GO" id="GO:0005525">
    <property type="term" value="F:GTP binding"/>
    <property type="evidence" value="ECO:0007669"/>
    <property type="project" value="InterPro"/>
</dbReference>
<proteinExistence type="predicted"/>
<dbReference type="Pfam" id="PF00071">
    <property type="entry name" value="Ras"/>
    <property type="match status" value="1"/>
</dbReference>
<dbReference type="SUPFAM" id="SSF52540">
    <property type="entry name" value="P-loop containing nucleoside triphosphate hydrolases"/>
    <property type="match status" value="1"/>
</dbReference>
<dbReference type="Gene3D" id="3.40.50.300">
    <property type="entry name" value="P-loop containing nucleotide triphosphate hydrolases"/>
    <property type="match status" value="1"/>
</dbReference>
<accession>A0A5K1TWI7</accession>
<evidence type="ECO:0000313" key="3">
    <source>
        <dbReference type="Proteomes" id="UP000078387"/>
    </source>
</evidence>
<organism evidence="2 3">
    <name type="scientific">Entamoeba histolytica</name>
    <dbReference type="NCBI Taxonomy" id="5759"/>
    <lineage>
        <taxon>Eukaryota</taxon>
        <taxon>Amoebozoa</taxon>
        <taxon>Evosea</taxon>
        <taxon>Archamoebae</taxon>
        <taxon>Mastigamoebida</taxon>
        <taxon>Entamoebidae</taxon>
        <taxon>Entamoeba</taxon>
    </lineage>
</organism>
<reference evidence="2 3" key="1">
    <citation type="submission" date="2016-05" db="EMBL/GenBank/DDBJ databases">
        <title>First whole genome sequencing of Entamoeba histolytica HM1:IMSS-clone-6.</title>
        <authorList>
            <person name="Mukherjee Avik.K."/>
            <person name="Izumyama S."/>
            <person name="Nakada-Tsukui K."/>
            <person name="Nozaki T."/>
        </authorList>
    </citation>
    <scope>NUCLEOTIDE SEQUENCE [LARGE SCALE GENOMIC DNA]</scope>
    <source>
        <strain evidence="2 3">HM1:IMSS clone 6</strain>
    </source>
</reference>
<gene>
    <name evidence="2" type="ORF">CL6EHI_033120</name>
</gene>
<dbReference type="GO" id="GO:0003924">
    <property type="term" value="F:GTPase activity"/>
    <property type="evidence" value="ECO:0007669"/>
    <property type="project" value="InterPro"/>
</dbReference>
<sequence>MFKKNKFNSKISRTIGLNEYQIHLFIDRIEREFTIIDSTGFQEHFNCIEFICKTCDFIIIFIDISVELNQYEIQEFIDKIERNKRITPFPSKIIIVGTKLDIKKIRMNKRDELEYIINARYPYIEISSKLNQNCFDIFYLISSIENTQLPKKQTFCSLV</sequence>
<keyword evidence="1" id="KW-0547">Nucleotide-binding</keyword>
<dbReference type="VEuPathDB" id="AmoebaDB:KM1_105120"/>
<evidence type="ECO:0000313" key="2">
    <source>
        <dbReference type="EMBL" id="GAT97262.1"/>
    </source>
</evidence>
<dbReference type="VEuPathDB" id="AmoebaDB:EHI_033120"/>